<dbReference type="SUPFAM" id="SSF48403">
    <property type="entry name" value="Ankyrin repeat"/>
    <property type="match status" value="1"/>
</dbReference>
<dbReference type="RefSeq" id="WP_075065816.1">
    <property type="nucleotide sequence ID" value="NZ_LKAJ02000001.1"/>
</dbReference>
<protein>
    <submittedName>
        <fullName evidence="5">Ankyrin repeat domain-containing protein</fullName>
    </submittedName>
    <submittedName>
        <fullName evidence="4">Ankyrin repeats (3 copies)</fullName>
    </submittedName>
</protein>
<dbReference type="InterPro" id="IPR002110">
    <property type="entry name" value="Ankyrin_rpt"/>
</dbReference>
<evidence type="ECO:0000313" key="4">
    <source>
        <dbReference type="EMBL" id="KRG22009.1"/>
    </source>
</evidence>
<keyword evidence="2" id="KW-0040">ANK repeat</keyword>
<feature type="compositionally biased region" description="Basic and acidic residues" evidence="3">
    <location>
        <begin position="786"/>
        <end position="812"/>
    </location>
</feature>
<feature type="region of interest" description="Disordered" evidence="3">
    <location>
        <begin position="774"/>
        <end position="824"/>
    </location>
</feature>
<keyword evidence="1" id="KW-0677">Repeat</keyword>
<dbReference type="SMART" id="SM00248">
    <property type="entry name" value="ANK"/>
    <property type="match status" value="5"/>
</dbReference>
<reference evidence="4" key="1">
    <citation type="submission" date="2015-09" db="EMBL/GenBank/DDBJ databases">
        <title>Draft Genome Sequences of Two Novel Amoeba-resistant Intranuclear Bacteria, Candidatus Berkiella cookevillensis and Candidatus Berkiella aquae.</title>
        <authorList>
            <person name="Mehari Y.T."/>
            <person name="Arivett B.A."/>
            <person name="Farone A.L."/>
            <person name="Gunderson J.H."/>
            <person name="Farone M.B."/>
        </authorList>
    </citation>
    <scope>NUCLEOTIDE SEQUENCE [LARGE SCALE GENOMIC DNA]</scope>
    <source>
        <strain evidence="4">HT99</strain>
    </source>
</reference>
<evidence type="ECO:0000313" key="5">
    <source>
        <dbReference type="EMBL" id="MCS5710302.1"/>
    </source>
</evidence>
<keyword evidence="6" id="KW-1185">Reference proteome</keyword>
<dbReference type="OrthoDB" id="282517at2"/>
<reference evidence="5" key="3">
    <citation type="submission" date="2021-06" db="EMBL/GenBank/DDBJ databases">
        <title>Genomic Description and Analysis of Intracellular Bacteria, Candidatus Berkiella cookevillensis and Candidatus Berkiella aquae.</title>
        <authorList>
            <person name="Kidane D.T."/>
            <person name="Mehari Y.T."/>
            <person name="Rice F.C."/>
            <person name="Arivett B.A."/>
            <person name="Farone A.L."/>
            <person name="Berk S.G."/>
            <person name="Farone M.B."/>
        </authorList>
    </citation>
    <scope>NUCLEOTIDE SEQUENCE</scope>
    <source>
        <strain evidence="5">HT99</strain>
    </source>
</reference>
<dbReference type="EMBL" id="LKAJ02000001">
    <property type="protein sequence ID" value="MCS5710302.1"/>
    <property type="molecule type" value="Genomic_DNA"/>
</dbReference>
<dbReference type="InterPro" id="IPR036770">
    <property type="entry name" value="Ankyrin_rpt-contain_sf"/>
</dbReference>
<evidence type="ECO:0000256" key="3">
    <source>
        <dbReference type="SAM" id="MobiDB-lite"/>
    </source>
</evidence>
<proteinExistence type="predicted"/>
<dbReference type="Pfam" id="PF12796">
    <property type="entry name" value="Ank_2"/>
    <property type="match status" value="2"/>
</dbReference>
<dbReference type="Gene3D" id="1.25.40.20">
    <property type="entry name" value="Ankyrin repeat-containing domain"/>
    <property type="match status" value="2"/>
</dbReference>
<dbReference type="Proteomes" id="UP000051497">
    <property type="component" value="Unassembled WGS sequence"/>
</dbReference>
<dbReference type="EMBL" id="LKAJ01000003">
    <property type="protein sequence ID" value="KRG22009.1"/>
    <property type="molecule type" value="Genomic_DNA"/>
</dbReference>
<evidence type="ECO:0000313" key="6">
    <source>
        <dbReference type="Proteomes" id="UP000051497"/>
    </source>
</evidence>
<dbReference type="PANTHER" id="PTHR24198:SF165">
    <property type="entry name" value="ANKYRIN REPEAT-CONTAINING PROTEIN-RELATED"/>
    <property type="match status" value="1"/>
</dbReference>
<evidence type="ECO:0000256" key="2">
    <source>
        <dbReference type="ARBA" id="ARBA00023043"/>
    </source>
</evidence>
<dbReference type="PANTHER" id="PTHR24198">
    <property type="entry name" value="ANKYRIN REPEAT AND PROTEIN KINASE DOMAIN-CONTAINING PROTEIN"/>
    <property type="match status" value="1"/>
</dbReference>
<name>A0A0Q9YQ09_9GAMM</name>
<organism evidence="4">
    <name type="scientific">Candidatus Berkiella aquae</name>
    <dbReference type="NCBI Taxonomy" id="295108"/>
    <lineage>
        <taxon>Bacteria</taxon>
        <taxon>Pseudomonadati</taxon>
        <taxon>Pseudomonadota</taxon>
        <taxon>Gammaproteobacteria</taxon>
        <taxon>Candidatus Berkiellales</taxon>
        <taxon>Candidatus Berkiellaceae</taxon>
        <taxon>Candidatus Berkiella</taxon>
    </lineage>
</organism>
<comment type="caution">
    <text evidence="4">The sequence shown here is derived from an EMBL/GenBank/DDBJ whole genome shotgun (WGS) entry which is preliminary data.</text>
</comment>
<gene>
    <name evidence="5" type="ORF">HT99x_002590</name>
    <name evidence="4" type="ORF">HT99x_01203</name>
</gene>
<dbReference type="STRING" id="295108.HT99x_01203"/>
<reference evidence="5" key="2">
    <citation type="journal article" date="2016" name="Genome Announc.">
        <title>Draft Genome Sequences of Two Novel Amoeba-Resistant Intranuclear Bacteria, 'Candidatus Berkiella cookevillensis' and 'Candidatus Berkiella aquae'.</title>
        <authorList>
            <person name="Mehari Y.T."/>
            <person name="Arivett B.A."/>
            <person name="Farone A.L."/>
            <person name="Gunderson J.H."/>
            <person name="Farone M.B."/>
        </authorList>
    </citation>
    <scope>NUCLEOTIDE SEQUENCE</scope>
    <source>
        <strain evidence="5">HT99</strain>
    </source>
</reference>
<accession>A0A0Q9YQ09</accession>
<sequence>MTLIEIISSKDLNEEQKLAKLRKELEKTPILTTTRNVKKRGATPVAEAARLGYVRILRFLIEEKQANPNLALNNGKTPLEIAIGNSHEEAAIYLIGKVDKILNVQSQQFAQFSGYASVYDALQRNQLKVVEALFIKEPALRTMQFKDFNTPLHIATEYCSCEVVEYLLSAPNKNLEMVNQQGYTPYHIALFLCHHECIACMLKCTQISPASTLFQEKLRKPLDIVLMNKEVERSDRIKSINALLAAGAGLDSSTIPEAALNLLELKRENIGKFLLQYYQCSADGRYVRNIPNLQTLELALKLAQSHPTKWEFHLAQIARATCGSVRHLPHVKEIQAFLPEEIMSTAQSLFTPFPSLNLAPPDVARMKRDDFSEFSQKMQLYYIAFNEKRFKFDKCIKSLNVSTLSEDERYLSYEGMLDAYFNALDQMLDFAEHEAAASVIGVRGTIFDEIPADMANKIYSLLEIGNVVSLETYGSTFHSALKSVIKQKGNLLRQNAIPLYMRLVELQAKIAINIAGAHLKVGSGYLAFSMVRQPLSSLEKLFELASTEDKKSLGMFASHCLIILASAALNERWIDKALENIIRAMPFCDKRTFPHVEMLVLIMAIKNALKEQQRYNAVITLLNATIEHLKSLQLETREDIERSEFLLQALYNECAECKHEGIQQLKVILAVLGSISCEAFSLSYCLQQKDLHGGNQYLFKQFLENHPLIQYEEARGVLIFTEAFVGSADCIAAVRSLVALLSLKHGLTESKMSASEGSKVDLVDSMTHQFNALTIQMQKPKKPKEKPKEKRKGTADPAKRKGKEKEAEKETETSSTTSDENYGFIRPDGFSPIIPITGSGIPDNVLFLTLSNAGEFSPFLGLIYNRHVGYHTIPSIPERGFNKQGVKLGTSSIFNPHGRPQQIATARLKILGTEGHLRARGQVRQEIKVENQTKRLYVIDEVVTKKEEKRKRYSA</sequence>
<evidence type="ECO:0000256" key="1">
    <source>
        <dbReference type="ARBA" id="ARBA00022737"/>
    </source>
</evidence>
<dbReference type="AlphaFoldDB" id="A0A0Q9YQ09"/>